<proteinExistence type="predicted"/>
<evidence type="ECO:0000313" key="3">
    <source>
        <dbReference type="Proteomes" id="UP001651050"/>
    </source>
</evidence>
<dbReference type="EMBL" id="JALQCY010000001">
    <property type="protein sequence ID" value="MCK9792214.1"/>
    <property type="molecule type" value="Genomic_DNA"/>
</dbReference>
<evidence type="ECO:0000313" key="2">
    <source>
        <dbReference type="EMBL" id="MCK9792214.1"/>
    </source>
</evidence>
<evidence type="ECO:0008006" key="4">
    <source>
        <dbReference type="Google" id="ProtNLM"/>
    </source>
</evidence>
<sequence>MRAALRATDVLAAVGAFAGRPPASPPAGRFARPEVPDGLVPALAALAGPERAWVLDPLGRDAPPPRPGRPRPLTLAADGEAAPARQVDERTCGAAVLAMLLVAGDPRRGLELGRRPPGVAGSFAALQRTLHARTTRGPGGLPLWPAALGTPPWGAARVARYGRVRYTHRVVGRYGTRRSDGTRVLAAALAAAAAGVPVPLYTGGDLARGPAAAVPRHVVLLTAVRDGLAVLYEPSSARLHAVPAPALTGAGAASAVDRARTTAALGGWPHVVWALLPRDARG</sequence>
<accession>A0ABT0IYB1</accession>
<dbReference type="RefSeq" id="WP_416342093.1">
    <property type="nucleotide sequence ID" value="NZ_JALQCY010000001.1"/>
</dbReference>
<organism evidence="2 3">
    <name type="scientific">Isoptericola peretonis</name>
    <dbReference type="NCBI Taxonomy" id="2918523"/>
    <lineage>
        <taxon>Bacteria</taxon>
        <taxon>Bacillati</taxon>
        <taxon>Actinomycetota</taxon>
        <taxon>Actinomycetes</taxon>
        <taxon>Micrococcales</taxon>
        <taxon>Promicromonosporaceae</taxon>
        <taxon>Isoptericola</taxon>
    </lineage>
</organism>
<reference evidence="2 3" key="1">
    <citation type="submission" date="2022-02" db="EMBL/GenBank/DDBJ databases">
        <title>The car tank lid bacteriome: a reservoir of bacteria with potential in bioremediation of fuel.</title>
        <authorList>
            <person name="Vidal-Verdu A."/>
            <person name="Gomez-Martinez D."/>
            <person name="Latorre-Perez A."/>
            <person name="Pereto J."/>
            <person name="Porcar M."/>
        </authorList>
    </citation>
    <scope>NUCLEOTIDE SEQUENCE [LARGE SCALE GENOMIC DNA]</scope>
    <source>
        <strain evidence="2 3">4D.3</strain>
    </source>
</reference>
<dbReference type="Proteomes" id="UP001651050">
    <property type="component" value="Unassembled WGS sequence"/>
</dbReference>
<comment type="caution">
    <text evidence="2">The sequence shown here is derived from an EMBL/GenBank/DDBJ whole genome shotgun (WGS) entry which is preliminary data.</text>
</comment>
<evidence type="ECO:0000256" key="1">
    <source>
        <dbReference type="SAM" id="MobiDB-lite"/>
    </source>
</evidence>
<feature type="region of interest" description="Disordered" evidence="1">
    <location>
        <begin position="56"/>
        <end position="86"/>
    </location>
</feature>
<keyword evidence="3" id="KW-1185">Reference proteome</keyword>
<gene>
    <name evidence="2" type="ORF">M1843_00450</name>
</gene>
<name>A0ABT0IYB1_9MICO</name>
<protein>
    <recommendedName>
        <fullName evidence="4">Peptidase C39-like domain-containing protein</fullName>
    </recommendedName>
</protein>